<organism evidence="1 2">
    <name type="scientific">Zalaria obscura</name>
    <dbReference type="NCBI Taxonomy" id="2024903"/>
    <lineage>
        <taxon>Eukaryota</taxon>
        <taxon>Fungi</taxon>
        <taxon>Dikarya</taxon>
        <taxon>Ascomycota</taxon>
        <taxon>Pezizomycotina</taxon>
        <taxon>Dothideomycetes</taxon>
        <taxon>Dothideomycetidae</taxon>
        <taxon>Dothideales</taxon>
        <taxon>Zalariaceae</taxon>
        <taxon>Zalaria</taxon>
    </lineage>
</organism>
<reference evidence="1" key="1">
    <citation type="submission" date="2024-02" db="EMBL/GenBank/DDBJ databases">
        <title>Metagenome Assembled Genome of Zalaria obscura JY119.</title>
        <authorList>
            <person name="Vighnesh L."/>
            <person name="Jagadeeshwari U."/>
            <person name="Venkata Ramana C."/>
            <person name="Sasikala C."/>
        </authorList>
    </citation>
    <scope>NUCLEOTIDE SEQUENCE</scope>
    <source>
        <strain evidence="1">JY119</strain>
    </source>
</reference>
<dbReference type="Proteomes" id="UP001320706">
    <property type="component" value="Unassembled WGS sequence"/>
</dbReference>
<sequence>MLEQQQAQLVAGLQETYRRLLAANLWPGQPLSEASGHPLTHDILARLNLLEAKHDGSDEMETFEEDTIKLQQRLVSEGASYIPRRRGSLSSESEHSQDHHSHKRSTSHGTPVQQQAPQPVFNDNFKFNSSPSPLAQSPIPQPSRNQSLKPSPLHAVTEDDFANPQWNNLAYDPTDMMTPQFAFPSLNMANFDNNFQQSYDVPMPYDVNALQMGLYPGQTPSQQNPTTGFSQQDWPLMQDQLVDADFKQFITADQVVVG</sequence>
<name>A0ACC3SP44_9PEZI</name>
<dbReference type="EMBL" id="JAMKPW020000001">
    <property type="protein sequence ID" value="KAK8222086.1"/>
    <property type="molecule type" value="Genomic_DNA"/>
</dbReference>
<gene>
    <name evidence="1" type="primary">FCR1_1</name>
    <name evidence="1" type="ORF">M8818_000256</name>
</gene>
<evidence type="ECO:0000313" key="2">
    <source>
        <dbReference type="Proteomes" id="UP001320706"/>
    </source>
</evidence>
<proteinExistence type="predicted"/>
<protein>
    <submittedName>
        <fullName evidence="1">Fluconazole resistance protein 1</fullName>
    </submittedName>
</protein>
<comment type="caution">
    <text evidence="1">The sequence shown here is derived from an EMBL/GenBank/DDBJ whole genome shotgun (WGS) entry which is preliminary data.</text>
</comment>
<keyword evidence="2" id="KW-1185">Reference proteome</keyword>
<accession>A0ACC3SP44</accession>
<evidence type="ECO:0000313" key="1">
    <source>
        <dbReference type="EMBL" id="KAK8222086.1"/>
    </source>
</evidence>